<protein>
    <submittedName>
        <fullName evidence="1">Uncharacterized protein</fullName>
    </submittedName>
</protein>
<dbReference type="eggNOG" id="ENOG5032PIT">
    <property type="taxonomic scope" value="Bacteria"/>
</dbReference>
<dbReference type="RefSeq" id="WP_013011507.1">
    <property type="nucleotide sequence ID" value="NC_013943.1"/>
</dbReference>
<reference evidence="1 2" key="1">
    <citation type="journal article" date="2010" name="Stand. Genomic Sci.">
        <title>Complete genome sequence of Denitrovibrio acetiphilus type strain (N2460).</title>
        <authorList>
            <person name="Kiss H."/>
            <person name="Lang E."/>
            <person name="Lapidus A."/>
            <person name="Copeland A."/>
            <person name="Nolan M."/>
            <person name="Glavina Del Rio T."/>
            <person name="Chen F."/>
            <person name="Lucas S."/>
            <person name="Tice H."/>
            <person name="Cheng J.F."/>
            <person name="Han C."/>
            <person name="Goodwin L."/>
            <person name="Pitluck S."/>
            <person name="Liolios K."/>
            <person name="Pati A."/>
            <person name="Ivanova N."/>
            <person name="Mavromatis K."/>
            <person name="Chen A."/>
            <person name="Palaniappan K."/>
            <person name="Land M."/>
            <person name="Hauser L."/>
            <person name="Chang Y.J."/>
            <person name="Jeffries C.D."/>
            <person name="Detter J.C."/>
            <person name="Brettin T."/>
            <person name="Spring S."/>
            <person name="Rohde M."/>
            <person name="Goker M."/>
            <person name="Woyke T."/>
            <person name="Bristow J."/>
            <person name="Eisen J.A."/>
            <person name="Markowitz V."/>
            <person name="Hugenholtz P."/>
            <person name="Kyrpides N.C."/>
            <person name="Klenk H.P."/>
        </authorList>
    </citation>
    <scope>NUCLEOTIDE SEQUENCE [LARGE SCALE GENOMIC DNA]</scope>
    <source>
        <strain evidence="2">DSM 12809 / NBRC 114555 / N2460</strain>
    </source>
</reference>
<organism evidence="1 2">
    <name type="scientific">Denitrovibrio acetiphilus (strain DSM 12809 / NBRC 114555 / N2460)</name>
    <dbReference type="NCBI Taxonomy" id="522772"/>
    <lineage>
        <taxon>Bacteria</taxon>
        <taxon>Pseudomonadati</taxon>
        <taxon>Deferribacterota</taxon>
        <taxon>Deferribacteres</taxon>
        <taxon>Deferribacterales</taxon>
        <taxon>Geovibrionaceae</taxon>
        <taxon>Denitrovibrio</taxon>
    </lineage>
</organism>
<dbReference type="Proteomes" id="UP000002012">
    <property type="component" value="Chromosome"/>
</dbReference>
<dbReference type="InParanoid" id="D4H2Y1"/>
<evidence type="ECO:0000313" key="1">
    <source>
        <dbReference type="EMBL" id="ADD69004.1"/>
    </source>
</evidence>
<gene>
    <name evidence="1" type="ordered locus">Dacet_2242</name>
</gene>
<dbReference type="KEGG" id="dap:Dacet_2242"/>
<dbReference type="EMBL" id="CP001968">
    <property type="protein sequence ID" value="ADD69004.1"/>
    <property type="molecule type" value="Genomic_DNA"/>
</dbReference>
<dbReference type="OrthoDB" id="9850534at2"/>
<sequence>MSKSIFSFTAADTGLNSFRFVLESAENSGKTIFAPDERARLKLYPGGTNPHISVTSGKGTIFLSAGKQKYTEYIAFRDSDSGSVTYHIEKLETAVWEGSGRGKPQIYGNRLTLPAKTTGVLKVTYETSYDLIDVTCSRPTYVLVSAETNSLAGDFLLDFTDGYITDVYDKDVVMTVRDACTRETISGASVYINSNSSFAS</sequence>
<accession>D4H2Y1</accession>
<dbReference type="STRING" id="522772.Dacet_2242"/>
<dbReference type="HOGENOM" id="CLU_1364336_0_0_0"/>
<proteinExistence type="predicted"/>
<dbReference type="AlphaFoldDB" id="D4H2Y1"/>
<keyword evidence="2" id="KW-1185">Reference proteome</keyword>
<name>D4H2Y1_DENA2</name>
<dbReference type="PaxDb" id="522772-Dacet_2242"/>
<evidence type="ECO:0000313" key="2">
    <source>
        <dbReference type="Proteomes" id="UP000002012"/>
    </source>
</evidence>